<dbReference type="EMBL" id="CAEZYF010000023">
    <property type="protein sequence ID" value="CAB4739174.1"/>
    <property type="molecule type" value="Genomic_DNA"/>
</dbReference>
<feature type="domain" description="Glycosyltransferase 2-like" evidence="1">
    <location>
        <begin position="97"/>
        <end position="215"/>
    </location>
</feature>
<organism evidence="4">
    <name type="scientific">freshwater metagenome</name>
    <dbReference type="NCBI Taxonomy" id="449393"/>
    <lineage>
        <taxon>unclassified sequences</taxon>
        <taxon>metagenomes</taxon>
        <taxon>ecological metagenomes</taxon>
    </lineage>
</organism>
<reference evidence="4" key="1">
    <citation type="submission" date="2020-05" db="EMBL/GenBank/DDBJ databases">
        <authorList>
            <person name="Chiriac C."/>
            <person name="Salcher M."/>
            <person name="Ghai R."/>
            <person name="Kavagutti S V."/>
        </authorList>
    </citation>
    <scope>NUCLEOTIDE SEQUENCE</scope>
</reference>
<dbReference type="NCBIfam" id="TIGR03965">
    <property type="entry name" value="mycofact_glyco"/>
    <property type="match status" value="1"/>
</dbReference>
<name>A0A6J7C6F1_9ZZZZ</name>
<dbReference type="PANTHER" id="PTHR43646:SF6">
    <property type="entry name" value="PRE-MYCOFACTOCIN GLYCOSYLTRANSFERASE"/>
    <property type="match status" value="1"/>
</dbReference>
<evidence type="ECO:0000313" key="3">
    <source>
        <dbReference type="EMBL" id="CAB4739174.1"/>
    </source>
</evidence>
<evidence type="ECO:0000313" key="2">
    <source>
        <dbReference type="EMBL" id="CAB4365179.1"/>
    </source>
</evidence>
<dbReference type="EMBL" id="CAFBIY010000175">
    <property type="protein sequence ID" value="CAB4852925.1"/>
    <property type="molecule type" value="Genomic_DNA"/>
</dbReference>
<dbReference type="InterPro" id="IPR029044">
    <property type="entry name" value="Nucleotide-diphossugar_trans"/>
</dbReference>
<evidence type="ECO:0000259" key="1">
    <source>
        <dbReference type="Pfam" id="PF00535"/>
    </source>
</evidence>
<dbReference type="EMBL" id="CAFBMT010000015">
    <property type="protein sequence ID" value="CAB4944397.1"/>
    <property type="molecule type" value="Genomic_DNA"/>
</dbReference>
<dbReference type="EMBL" id="CAFBOL010000018">
    <property type="protein sequence ID" value="CAB4983593.1"/>
    <property type="molecule type" value="Genomic_DNA"/>
</dbReference>
<evidence type="ECO:0000313" key="6">
    <source>
        <dbReference type="EMBL" id="CAB4983593.1"/>
    </source>
</evidence>
<dbReference type="InterPro" id="IPR023981">
    <property type="entry name" value="MftF"/>
</dbReference>
<dbReference type="SUPFAM" id="SSF53448">
    <property type="entry name" value="Nucleotide-diphospho-sugar transferases"/>
    <property type="match status" value="1"/>
</dbReference>
<evidence type="ECO:0000313" key="4">
    <source>
        <dbReference type="EMBL" id="CAB4852925.1"/>
    </source>
</evidence>
<dbReference type="EMBL" id="CAESGF010000025">
    <property type="protein sequence ID" value="CAB4365179.1"/>
    <property type="molecule type" value="Genomic_DNA"/>
</dbReference>
<proteinExistence type="predicted"/>
<sequence length="470" mass="50139">MVAVNPPPGDEPSVRVRLDSTWRRPTDAPADGRVVIAGSPLRLFRLSTGGAHVIAQAEQGSVPNTPSIRSLIDRFIDAGAMHPIPSRGPYGPADVTVVMPAHQRLPAAVGSSAIAALRTIIVDDAGATPVELVGEYEFVSVVRRSENGGPAAARNTGLAQVTTPLVAFVDADVHLPTEWLTPLLAHFADERVALVAPRVAGAPGHGTLAGYEQRHSPLDLGAEPARISAGTRVSYVPAAALVCRTEALRSLGGFDEAMRLGEDVDLVWRLTNAGYRCRYEPAVVVHHESRDSLGGWLRQRFGYGRSAATLARRHPGALTPLRMSGWSALAWGLLLLRRPFLALGVAIGTAVALQRKLTDVPPRESIRLATRGHLAAGRQFAQATVRVWWPVALVAAVLVRRTRLPLLAAFTVPALIDGVRERSLQPVIDTPIRIADQAAYGAGVWAGVIAEREPGPLVPDFRSWPTRGGG</sequence>
<protein>
    <submittedName>
        <fullName evidence="4">Unannotated protein</fullName>
    </submittedName>
</protein>
<accession>A0A6J7C6F1</accession>
<gene>
    <name evidence="3" type="ORF">UFOPK2656_02768</name>
    <name evidence="4" type="ORF">UFOPK3267_02447</name>
    <name evidence="5" type="ORF">UFOPK3651_02415</name>
    <name evidence="6" type="ORF">UFOPK3931_00963</name>
    <name evidence="2" type="ORF">UFOPK4189_02933</name>
</gene>
<evidence type="ECO:0000313" key="5">
    <source>
        <dbReference type="EMBL" id="CAB4944397.1"/>
    </source>
</evidence>
<dbReference type="Pfam" id="PF00535">
    <property type="entry name" value="Glycos_transf_2"/>
    <property type="match status" value="1"/>
</dbReference>
<dbReference type="PANTHER" id="PTHR43646">
    <property type="entry name" value="GLYCOSYLTRANSFERASE"/>
    <property type="match status" value="1"/>
</dbReference>
<dbReference type="InterPro" id="IPR001173">
    <property type="entry name" value="Glyco_trans_2-like"/>
</dbReference>
<dbReference type="Gene3D" id="3.90.550.10">
    <property type="entry name" value="Spore Coat Polysaccharide Biosynthesis Protein SpsA, Chain A"/>
    <property type="match status" value="1"/>
</dbReference>
<dbReference type="AlphaFoldDB" id="A0A6J7C6F1"/>
<dbReference type="GO" id="GO:0016740">
    <property type="term" value="F:transferase activity"/>
    <property type="evidence" value="ECO:0007669"/>
    <property type="project" value="InterPro"/>
</dbReference>